<evidence type="ECO:0000259" key="9">
    <source>
        <dbReference type="SMART" id="SM00014"/>
    </source>
</evidence>
<dbReference type="GO" id="GO:0005789">
    <property type="term" value="C:endoplasmic reticulum membrane"/>
    <property type="evidence" value="ECO:0007669"/>
    <property type="project" value="UniProtKB-SubCell"/>
</dbReference>
<accession>A0AAI9SZR5</accession>
<feature type="domain" description="Phosphatidic acid phosphatase type 2/haloperoxidase" evidence="9">
    <location>
        <begin position="114"/>
        <end position="235"/>
    </location>
</feature>
<feature type="transmembrane region" description="Helical" evidence="8">
    <location>
        <begin position="217"/>
        <end position="237"/>
    </location>
</feature>
<name>A0AAI9SZR5_9ASCO</name>
<evidence type="ECO:0000256" key="6">
    <source>
        <dbReference type="ARBA" id="ARBA00023136"/>
    </source>
</evidence>
<dbReference type="PANTHER" id="PTHR14969:SF28">
    <property type="entry name" value="DIHYDROSPHINGOSINE 1-PHOSPHATE PHOSPHATASE LCB3-RELATED"/>
    <property type="match status" value="1"/>
</dbReference>
<dbReference type="Gene3D" id="1.20.144.10">
    <property type="entry name" value="Phosphatidic acid phosphatase type 2/haloperoxidase"/>
    <property type="match status" value="1"/>
</dbReference>
<proteinExistence type="inferred from homology"/>
<organism evidence="10 11">
    <name type="scientific">Candida oxycetoniae</name>
    <dbReference type="NCBI Taxonomy" id="497107"/>
    <lineage>
        <taxon>Eukaryota</taxon>
        <taxon>Fungi</taxon>
        <taxon>Dikarya</taxon>
        <taxon>Ascomycota</taxon>
        <taxon>Saccharomycotina</taxon>
        <taxon>Pichiomycetes</taxon>
        <taxon>Debaryomycetaceae</taxon>
        <taxon>Candida/Lodderomyces clade</taxon>
        <taxon>Candida</taxon>
    </lineage>
</organism>
<sequence length="485" mass="55503">MHQGHNYETHLKYTNQKRFSLRDGGKSEIEDHSSDAGNKEDNHYKKRLSPIRYKLRSLLLPVIRYETEILYKLQTCLRNPFFDFYFAWTANLASHTFYVLMLPPPIWFGASDLSRDLVYVLGLGIYITGFLKDYFCLPRPRSPPLHRITMSSYTTQEYGFPSSHSANATAVTLVVFKSLLTHRANFASSTFYALIYGLILYYCSLIFGRLYCGMHGFFDILVGSSVGALLFLFRLYWGKQWDQFLFSHGIIIGIMLIIGIFVSLIHFHAEPVDDCPCFDDSVAFIGVLIGLDLSHLIAYETKVFYNLNDIGDMFLIPFDAKRGPLNIICRFVAGVVLVVAWKSLSKPMIFTILPPVYKFIGIYLPRRNFIATAHTSQSTRHIRSASISNDVSQIGDLSNFIKGVTDHKTLDLDNYGPNSEIDYYEMIDYSKQYNDTSIDVEKLKFKSGVFKYRYDVEIVGRLFVYAGIAASAIWAFYFVSSILNL</sequence>
<comment type="similarity">
    <text evidence="7">Belongs to the type 2 lipid phosphate phosphatase family.</text>
</comment>
<dbReference type="CDD" id="cd03388">
    <property type="entry name" value="PAP2_SPPase1"/>
    <property type="match status" value="1"/>
</dbReference>
<feature type="transmembrane region" description="Helical" evidence="8">
    <location>
        <begin position="117"/>
        <end position="137"/>
    </location>
</feature>
<dbReference type="Pfam" id="PF01569">
    <property type="entry name" value="PAP2"/>
    <property type="match status" value="1"/>
</dbReference>
<feature type="transmembrane region" description="Helical" evidence="8">
    <location>
        <begin position="191"/>
        <end position="211"/>
    </location>
</feature>
<dbReference type="Proteomes" id="UP001202479">
    <property type="component" value="Unassembled WGS sequence"/>
</dbReference>
<evidence type="ECO:0000256" key="5">
    <source>
        <dbReference type="ARBA" id="ARBA00022989"/>
    </source>
</evidence>
<dbReference type="InterPro" id="IPR000326">
    <property type="entry name" value="PAP2/HPO"/>
</dbReference>
<protein>
    <submittedName>
        <fullName evidence="10">LCB3</fullName>
    </submittedName>
</protein>
<dbReference type="GO" id="GO:0006629">
    <property type="term" value="P:lipid metabolic process"/>
    <property type="evidence" value="ECO:0007669"/>
    <property type="project" value="UniProtKB-ARBA"/>
</dbReference>
<reference evidence="10" key="1">
    <citation type="journal article" date="2022" name="DNA Res.">
        <title>Genome analysis of five recently described species of the CUG-Ser clade uncovers Candida theae as a new hybrid lineage with pathogenic potential in the Candida parapsilosis species complex.</title>
        <authorList>
            <person name="Mixao V."/>
            <person name="Del Olmo V."/>
            <person name="Hegedusova E."/>
            <person name="Saus E."/>
            <person name="Pryszcz L."/>
            <person name="Cillingova A."/>
            <person name="Nosek J."/>
            <person name="Gabaldon T."/>
        </authorList>
    </citation>
    <scope>NUCLEOTIDE SEQUENCE</scope>
    <source>
        <strain evidence="10">CBS 10844</strain>
    </source>
</reference>
<feature type="transmembrane region" description="Helical" evidence="8">
    <location>
        <begin position="281"/>
        <end position="299"/>
    </location>
</feature>
<evidence type="ECO:0000256" key="1">
    <source>
        <dbReference type="ARBA" id="ARBA00004477"/>
    </source>
</evidence>
<keyword evidence="5 8" id="KW-1133">Transmembrane helix</keyword>
<keyword evidence="11" id="KW-1185">Reference proteome</keyword>
<evidence type="ECO:0000256" key="2">
    <source>
        <dbReference type="ARBA" id="ARBA00022692"/>
    </source>
</evidence>
<dbReference type="InterPro" id="IPR036938">
    <property type="entry name" value="PAP2/HPO_sf"/>
</dbReference>
<evidence type="ECO:0000256" key="3">
    <source>
        <dbReference type="ARBA" id="ARBA00022801"/>
    </source>
</evidence>
<dbReference type="GO" id="GO:0042392">
    <property type="term" value="F:sphingosine-1-phosphate phosphatase activity"/>
    <property type="evidence" value="ECO:0007669"/>
    <property type="project" value="TreeGrafter"/>
</dbReference>
<dbReference type="RefSeq" id="XP_049181100.1">
    <property type="nucleotide sequence ID" value="XM_049323019.1"/>
</dbReference>
<dbReference type="PANTHER" id="PTHR14969">
    <property type="entry name" value="SPHINGOSINE-1-PHOSPHATE PHOSPHOHYDROLASE"/>
    <property type="match status" value="1"/>
</dbReference>
<evidence type="ECO:0000256" key="7">
    <source>
        <dbReference type="ARBA" id="ARBA00038324"/>
    </source>
</evidence>
<comment type="caution">
    <text evidence="10">The sequence shown here is derived from an EMBL/GenBank/DDBJ whole genome shotgun (WGS) entry which is preliminary data.</text>
</comment>
<keyword evidence="6 8" id="KW-0472">Membrane</keyword>
<dbReference type="EMBL" id="JAHUZD010000039">
    <property type="protein sequence ID" value="KAI3405355.2"/>
    <property type="molecule type" value="Genomic_DNA"/>
</dbReference>
<feature type="transmembrane region" description="Helical" evidence="8">
    <location>
        <begin position="82"/>
        <end position="102"/>
    </location>
</feature>
<evidence type="ECO:0000256" key="8">
    <source>
        <dbReference type="SAM" id="Phobius"/>
    </source>
</evidence>
<evidence type="ECO:0000256" key="4">
    <source>
        <dbReference type="ARBA" id="ARBA00022824"/>
    </source>
</evidence>
<comment type="subcellular location">
    <subcellularLocation>
        <location evidence="1">Endoplasmic reticulum membrane</location>
        <topology evidence="1">Multi-pass membrane protein</topology>
    </subcellularLocation>
</comment>
<evidence type="ECO:0000313" key="11">
    <source>
        <dbReference type="Proteomes" id="UP001202479"/>
    </source>
</evidence>
<dbReference type="GeneID" id="73379469"/>
<dbReference type="SUPFAM" id="SSF48317">
    <property type="entry name" value="Acid phosphatase/Vanadium-dependent haloperoxidase"/>
    <property type="match status" value="1"/>
</dbReference>
<gene>
    <name evidence="10" type="ORF">KGF56_001852</name>
</gene>
<dbReference type="SMART" id="SM00014">
    <property type="entry name" value="acidPPc"/>
    <property type="match status" value="1"/>
</dbReference>
<keyword evidence="4" id="KW-0256">Endoplasmic reticulum</keyword>
<keyword evidence="2 8" id="KW-0812">Transmembrane</keyword>
<dbReference type="AlphaFoldDB" id="A0AAI9SZR5"/>
<feature type="transmembrane region" description="Helical" evidence="8">
    <location>
        <begin position="462"/>
        <end position="483"/>
    </location>
</feature>
<keyword evidence="3" id="KW-0378">Hydrolase</keyword>
<evidence type="ECO:0000313" key="10">
    <source>
        <dbReference type="EMBL" id="KAI3405355.2"/>
    </source>
</evidence>
<feature type="transmembrane region" description="Helical" evidence="8">
    <location>
        <begin position="244"/>
        <end position="269"/>
    </location>
</feature>